<proteinExistence type="predicted"/>
<evidence type="ECO:0000313" key="1">
    <source>
        <dbReference type="EMBL" id="WVZ77083.1"/>
    </source>
</evidence>
<dbReference type="Proteomes" id="UP001341281">
    <property type="component" value="Chromosome 05"/>
</dbReference>
<name>A0AAQ3WWL7_PASNO</name>
<evidence type="ECO:0000313" key="2">
    <source>
        <dbReference type="Proteomes" id="UP001341281"/>
    </source>
</evidence>
<dbReference type="AlphaFoldDB" id="A0AAQ3WWL7"/>
<reference evidence="1 2" key="1">
    <citation type="submission" date="2024-02" db="EMBL/GenBank/DDBJ databases">
        <title>High-quality chromosome-scale genome assembly of Pensacola bahiagrass (Paspalum notatum Flugge var. saurae).</title>
        <authorList>
            <person name="Vega J.M."/>
            <person name="Podio M."/>
            <person name="Orjuela J."/>
            <person name="Siena L.A."/>
            <person name="Pessino S.C."/>
            <person name="Combes M.C."/>
            <person name="Mariac C."/>
            <person name="Albertini E."/>
            <person name="Pupilli F."/>
            <person name="Ortiz J.P.A."/>
            <person name="Leblanc O."/>
        </authorList>
    </citation>
    <scope>NUCLEOTIDE SEQUENCE [LARGE SCALE GENOMIC DNA]</scope>
    <source>
        <strain evidence="1">R1</strain>
        <tissue evidence="1">Leaf</tissue>
    </source>
</reference>
<sequence>AAFLVPRNLYPCSPAAVIQIDSVALLRGNLHLAVGAVAAVRMIAQALGESRCCTLRMVVPVGPTYSALPEIGRRSYDGQHTMTREMCCCYVISPMTRLNCSRGLRNDPTKVDAGHATWLDLLTM</sequence>
<organism evidence="1 2">
    <name type="scientific">Paspalum notatum var. saurae</name>
    <dbReference type="NCBI Taxonomy" id="547442"/>
    <lineage>
        <taxon>Eukaryota</taxon>
        <taxon>Viridiplantae</taxon>
        <taxon>Streptophyta</taxon>
        <taxon>Embryophyta</taxon>
        <taxon>Tracheophyta</taxon>
        <taxon>Spermatophyta</taxon>
        <taxon>Magnoliopsida</taxon>
        <taxon>Liliopsida</taxon>
        <taxon>Poales</taxon>
        <taxon>Poaceae</taxon>
        <taxon>PACMAD clade</taxon>
        <taxon>Panicoideae</taxon>
        <taxon>Andropogonodae</taxon>
        <taxon>Paspaleae</taxon>
        <taxon>Paspalinae</taxon>
        <taxon>Paspalum</taxon>
    </lineage>
</organism>
<dbReference type="EMBL" id="CP144749">
    <property type="protein sequence ID" value="WVZ77083.1"/>
    <property type="molecule type" value="Genomic_DNA"/>
</dbReference>
<gene>
    <name evidence="1" type="ORF">U9M48_024984</name>
</gene>
<accession>A0AAQ3WWL7</accession>
<keyword evidence="2" id="KW-1185">Reference proteome</keyword>
<feature type="non-terminal residue" evidence="1">
    <location>
        <position position="1"/>
    </location>
</feature>
<protein>
    <submittedName>
        <fullName evidence="1">Uncharacterized protein</fullName>
    </submittedName>
</protein>